<dbReference type="Pfam" id="PF13738">
    <property type="entry name" value="Pyr_redox_3"/>
    <property type="match status" value="1"/>
</dbReference>
<evidence type="ECO:0000313" key="2">
    <source>
        <dbReference type="EMBL" id="KAK0620987.1"/>
    </source>
</evidence>
<proteinExistence type="predicted"/>
<dbReference type="EMBL" id="JAULSU010000004">
    <property type="protein sequence ID" value="KAK0620987.1"/>
    <property type="molecule type" value="Genomic_DNA"/>
</dbReference>
<evidence type="ECO:0000313" key="3">
    <source>
        <dbReference type="Proteomes" id="UP001175000"/>
    </source>
</evidence>
<dbReference type="InterPro" id="IPR050982">
    <property type="entry name" value="Auxin_biosynth/cation_transpt"/>
</dbReference>
<name>A0AA39WSW6_9PEZI</name>
<dbReference type="Proteomes" id="UP001175000">
    <property type="component" value="Unassembled WGS sequence"/>
</dbReference>
<comment type="caution">
    <text evidence="2">The sequence shown here is derived from an EMBL/GenBank/DDBJ whole genome shotgun (WGS) entry which is preliminary data.</text>
</comment>
<evidence type="ECO:0008006" key="4">
    <source>
        <dbReference type="Google" id="ProtNLM"/>
    </source>
</evidence>
<organism evidence="2 3">
    <name type="scientific">Immersiella caudata</name>
    <dbReference type="NCBI Taxonomy" id="314043"/>
    <lineage>
        <taxon>Eukaryota</taxon>
        <taxon>Fungi</taxon>
        <taxon>Dikarya</taxon>
        <taxon>Ascomycota</taxon>
        <taxon>Pezizomycotina</taxon>
        <taxon>Sordariomycetes</taxon>
        <taxon>Sordariomycetidae</taxon>
        <taxon>Sordariales</taxon>
        <taxon>Lasiosphaeriaceae</taxon>
        <taxon>Immersiella</taxon>
    </lineage>
</organism>
<accession>A0AA39WSW6</accession>
<dbReference type="SUPFAM" id="SSF51905">
    <property type="entry name" value="FAD/NAD(P)-binding domain"/>
    <property type="match status" value="1"/>
</dbReference>
<dbReference type="InterPro" id="IPR036188">
    <property type="entry name" value="FAD/NAD-bd_sf"/>
</dbReference>
<keyword evidence="3" id="KW-1185">Reference proteome</keyword>
<protein>
    <recommendedName>
        <fullName evidence="4">FAD/NAD(P)-binding domain-containing protein</fullName>
    </recommendedName>
</protein>
<dbReference type="PANTHER" id="PTHR43539:SF68">
    <property type="entry name" value="FLAVIN-BINDING MONOOXYGENASE-LIKE PROTEIN (AFU_ORTHOLOGUE AFUA_4G09220)"/>
    <property type="match status" value="1"/>
</dbReference>
<dbReference type="GO" id="GO:0004497">
    <property type="term" value="F:monooxygenase activity"/>
    <property type="evidence" value="ECO:0007669"/>
    <property type="project" value="TreeGrafter"/>
</dbReference>
<dbReference type="Gene3D" id="3.50.50.60">
    <property type="entry name" value="FAD/NAD(P)-binding domain"/>
    <property type="match status" value="2"/>
</dbReference>
<sequence>MAIPNEPVAEHAEQVRVELRETLEQNPLPFITPELIGAFSIPEDDLVKTTQTVVDALNTALTNDDVQALEDCFFPGQSYWKDQLALTWHFRTFSSAGVVARNLLATKKLRDISKFELQGPPMVVPVSPVLQWIDCGFSFKTAAPGTNASGRLLLLPHNDNGTVKWKIWILSTWLDSLDIQAEDESLLKSPGKELEGVDQIDTDVVIIGGGNAGACLAARLKTLGVDSVILERNPNPGDSWALRYDSLKFHVPTSICEMPYLAYPKETHTPGRLTRDDLAAQLRRFIITFHLNTIHSAKVQSTGYNPTTKLWTVTFTSSDTHSGSRTITAKHLVQATGFSSQRPLLPSLSSSHLYKGLSLHAHSYHNPSSSLPGASSVLIIGSANTAFDILCDLAPLTSIKSLTMAVRSPTLVIPESYAFDPHGFGAYEVLPLELADRNFNTLPTTISAHMTGSLFSFLAAQEPVRYKKLKEVGFPVVDSAHPGENVYFNLSEKGGGHYVDIGGTTVLEEGRGKVKVGEPKEWTEKGVRFDDGSVVECDAVVWCTGYADKDLKGVVGEVLGGNTGEEGVLGAREIAERVDGTGGVDGEGETLGMWKRHAGVENYWVMGGHTAQHRWFSKMLAMEIKAALEGVLPEAWRETV</sequence>
<dbReference type="GO" id="GO:0050660">
    <property type="term" value="F:flavin adenine dinucleotide binding"/>
    <property type="evidence" value="ECO:0007669"/>
    <property type="project" value="TreeGrafter"/>
</dbReference>
<dbReference type="AlphaFoldDB" id="A0AA39WSW6"/>
<reference evidence="2" key="1">
    <citation type="submission" date="2023-06" db="EMBL/GenBank/DDBJ databases">
        <title>Genome-scale phylogeny and comparative genomics of the fungal order Sordariales.</title>
        <authorList>
            <consortium name="Lawrence Berkeley National Laboratory"/>
            <person name="Hensen N."/>
            <person name="Bonometti L."/>
            <person name="Westerberg I."/>
            <person name="Brannstrom I.O."/>
            <person name="Guillou S."/>
            <person name="Cros-Aarteil S."/>
            <person name="Calhoun S."/>
            <person name="Haridas S."/>
            <person name="Kuo A."/>
            <person name="Mondo S."/>
            <person name="Pangilinan J."/>
            <person name="Riley R."/>
            <person name="Labutti K."/>
            <person name="Andreopoulos B."/>
            <person name="Lipzen A."/>
            <person name="Chen C."/>
            <person name="Yanf M."/>
            <person name="Daum C."/>
            <person name="Ng V."/>
            <person name="Clum A."/>
            <person name="Steindorff A."/>
            <person name="Ohm R."/>
            <person name="Martin F."/>
            <person name="Silar P."/>
            <person name="Natvig D."/>
            <person name="Lalanne C."/>
            <person name="Gautier V."/>
            <person name="Ament-Velasquez S.L."/>
            <person name="Kruys A."/>
            <person name="Hutchinson M.I."/>
            <person name="Powell A.J."/>
            <person name="Barry K."/>
            <person name="Miller A.N."/>
            <person name="Grigoriev I.V."/>
            <person name="Debuchy R."/>
            <person name="Gladieux P."/>
            <person name="Thoren M.H."/>
            <person name="Johannesson H."/>
        </authorList>
    </citation>
    <scope>NUCLEOTIDE SEQUENCE</scope>
    <source>
        <strain evidence="2">CBS 606.72</strain>
    </source>
</reference>
<keyword evidence="1" id="KW-0560">Oxidoreductase</keyword>
<gene>
    <name evidence="2" type="ORF">B0T14DRAFT_429542</name>
</gene>
<evidence type="ECO:0000256" key="1">
    <source>
        <dbReference type="ARBA" id="ARBA00023002"/>
    </source>
</evidence>
<dbReference type="PANTHER" id="PTHR43539">
    <property type="entry name" value="FLAVIN-BINDING MONOOXYGENASE-LIKE PROTEIN (AFU_ORTHOLOGUE AFUA_4G09220)"/>
    <property type="match status" value="1"/>
</dbReference>